<reference evidence="1" key="1">
    <citation type="submission" date="2014-01" db="EMBL/GenBank/DDBJ databases">
        <authorList>
            <person name="Aslett M."/>
        </authorList>
    </citation>
    <scope>NUCLEOTIDE SEQUENCE</scope>
</reference>
<evidence type="ECO:0000313" key="1">
    <source>
        <dbReference type="EMBL" id="CDW55432.1"/>
    </source>
</evidence>
<evidence type="ECO:0000313" key="2">
    <source>
        <dbReference type="Proteomes" id="UP000030665"/>
    </source>
</evidence>
<organism evidence="1 2">
    <name type="scientific">Trichuris trichiura</name>
    <name type="common">Whipworm</name>
    <name type="synonym">Trichocephalus trichiurus</name>
    <dbReference type="NCBI Taxonomy" id="36087"/>
    <lineage>
        <taxon>Eukaryota</taxon>
        <taxon>Metazoa</taxon>
        <taxon>Ecdysozoa</taxon>
        <taxon>Nematoda</taxon>
        <taxon>Enoplea</taxon>
        <taxon>Dorylaimia</taxon>
        <taxon>Trichinellida</taxon>
        <taxon>Trichuridae</taxon>
        <taxon>Trichuris</taxon>
    </lineage>
</organism>
<protein>
    <submittedName>
        <fullName evidence="1">Uncharacterized protein</fullName>
    </submittedName>
</protein>
<accession>A0A077Z4L9</accession>
<dbReference type="Proteomes" id="UP000030665">
    <property type="component" value="Unassembled WGS sequence"/>
</dbReference>
<gene>
    <name evidence="1" type="ORF">TTRE_0000370401</name>
</gene>
<reference evidence="1" key="2">
    <citation type="submission" date="2014-03" db="EMBL/GenBank/DDBJ databases">
        <title>The whipworm genome and dual-species transcriptomics of an intimate host-pathogen interaction.</title>
        <authorList>
            <person name="Foth B.J."/>
            <person name="Tsai I.J."/>
            <person name="Reid A.J."/>
            <person name="Bancroft A.J."/>
            <person name="Nichol S."/>
            <person name="Tracey A."/>
            <person name="Holroyd N."/>
            <person name="Cotton J.A."/>
            <person name="Stanley E.J."/>
            <person name="Zarowiecki M."/>
            <person name="Liu J.Z."/>
            <person name="Huckvale T."/>
            <person name="Cooper P.J."/>
            <person name="Grencis R.K."/>
            <person name="Berriman M."/>
        </authorList>
    </citation>
    <scope>NUCLEOTIDE SEQUENCE [LARGE SCALE GENOMIC DNA]</scope>
</reference>
<dbReference type="AlphaFoldDB" id="A0A077Z4L9"/>
<dbReference type="EMBL" id="HG805954">
    <property type="protein sequence ID" value="CDW55432.1"/>
    <property type="molecule type" value="Genomic_DNA"/>
</dbReference>
<dbReference type="OrthoDB" id="10320265at2759"/>
<keyword evidence="2" id="KW-1185">Reference proteome</keyword>
<name>A0A077Z4L9_TRITR</name>
<sequence>MIYGVVKPPGWSLDSADLTIHHSILECNSARLAQVANQSTWNDNVREEHVHFIKEEINSAAKEQKEEIVNMSLHGAWMNPPLSKITACLIVTISLAQAYIVGGLRAQDGIAEFGQRGLALPGAAYPSDNGIRQIISTIGCIPLDDINYWLCKGPPYNQASMEQKFQQTSKRRNPSSFIQFGRERVREDRPIIRLG</sequence>
<proteinExistence type="predicted"/>